<dbReference type="Gene3D" id="2.60.40.3140">
    <property type="match status" value="1"/>
</dbReference>
<dbReference type="EMBL" id="VVIQ01000002">
    <property type="protein sequence ID" value="MUL27301.1"/>
    <property type="molecule type" value="Genomic_DNA"/>
</dbReference>
<keyword evidence="4" id="KW-1185">Reference proteome</keyword>
<gene>
    <name evidence="3" type="ORF">F0475_03000</name>
</gene>
<accession>A0A7C9LR67</accession>
<reference evidence="3 4" key="1">
    <citation type="submission" date="2019-09" db="EMBL/GenBank/DDBJ databases">
        <title>Prevotella A2879 sp. nov., isolated from an abscess of a patient.</title>
        <authorList>
            <person name="Buhl M."/>
            <person name="Oberhettinger P."/>
        </authorList>
    </citation>
    <scope>NUCLEOTIDE SEQUENCE [LARGE SCALE GENOMIC DNA]</scope>
    <source>
        <strain evidence="3 4">A2879</strain>
    </source>
</reference>
<protein>
    <submittedName>
        <fullName evidence="3">DUF3857 domain-containing protein</fullName>
    </submittedName>
</protein>
<sequence>MKKLITLLLLTIITLPMMAFNDEDYQKFAREVKAEVWKKDLPQFNNRTVPTKYNKESAVVLARYEEVGVDYSNRFSALSLGNVKQCTGTHLIRNLVKINDKAALDKFSTFEFRTYDYSLNNGLWRNDRRTVLGVRVIKPNGTIKEVEEKDYQDNNEGKKGEEKYAKLAVPNLQVGDMIDYFYYNYDKLREENIDPITFFFGSQYPILDYQIHCSIDKDLCTQYRTMNGAPDFKQGADKDDIVLDVREKNIDKTMPDYAYNPLAQTPYTMLFINAKVALEYIPKSMKVKGLQANPDAKVIQEDAWTLWDVTTSKWSFYKMFNKVIDEAKKISDPTERANYVYNFAMLNTLVHNNPYFSYRNFGSVFSFLLDKLKVPYSRVLVTDCMTEPIGQLANIWNVTYGFMLSNGQCYFPVSTRYGTTANTIPSIYQNREAVATDAKKKFQNGPFRNVTIPGSQAKDNTEKVDVDATVDGILLNIKRQDATTGCDKEGNIMDYTSAEQMAQAWGADYGVTKFAQLYDKGASVADQRAAERAEQDKKSIADNFSDEIKAYHDHAAVKVNDTKVLSCGEKNKPFTYLVDYQMDGLVKKAGRNLVISVGQLVGQQAHIEGAERQRNVDIIYPYPRTYSVTVRLAIPSGYEVSPESLQKLNSNVDNSAISFTSKASVEDGKLLITFEKVYKQYRVPASQWSDVLSALDKAYDFNSLQVVLKKL</sequence>
<feature type="domain" description="DUF3857" evidence="2">
    <location>
        <begin position="92"/>
        <end position="233"/>
    </location>
</feature>
<proteinExistence type="predicted"/>
<name>A0A7C9LR67_9BACT</name>
<feature type="chain" id="PRO_5028914561" evidence="1">
    <location>
        <begin position="20"/>
        <end position="711"/>
    </location>
</feature>
<evidence type="ECO:0000313" key="3">
    <source>
        <dbReference type="EMBL" id="MUL27301.1"/>
    </source>
</evidence>
<organism evidence="3 4">
    <name type="scientific">Prevotella vespertina</name>
    <dbReference type="NCBI Taxonomy" id="2608404"/>
    <lineage>
        <taxon>Bacteria</taxon>
        <taxon>Pseudomonadati</taxon>
        <taxon>Bacteroidota</taxon>
        <taxon>Bacteroidia</taxon>
        <taxon>Bacteroidales</taxon>
        <taxon>Prevotellaceae</taxon>
        <taxon>Prevotella</taxon>
    </lineage>
</organism>
<dbReference type="AlphaFoldDB" id="A0A7C9LR67"/>
<evidence type="ECO:0000313" key="4">
    <source>
        <dbReference type="Proteomes" id="UP000482295"/>
    </source>
</evidence>
<comment type="caution">
    <text evidence="3">The sequence shown here is derived from an EMBL/GenBank/DDBJ whole genome shotgun (WGS) entry which is preliminary data.</text>
</comment>
<dbReference type="RefSeq" id="WP_155715299.1">
    <property type="nucleotide sequence ID" value="NZ_VVIQ01000002.1"/>
</dbReference>
<keyword evidence="1" id="KW-0732">Signal</keyword>
<evidence type="ECO:0000256" key="1">
    <source>
        <dbReference type="SAM" id="SignalP"/>
    </source>
</evidence>
<feature type="signal peptide" evidence="1">
    <location>
        <begin position="1"/>
        <end position="19"/>
    </location>
</feature>
<dbReference type="Proteomes" id="UP000482295">
    <property type="component" value="Unassembled WGS sequence"/>
</dbReference>
<dbReference type="Pfam" id="PF12969">
    <property type="entry name" value="DUF3857"/>
    <property type="match status" value="1"/>
</dbReference>
<evidence type="ECO:0000259" key="2">
    <source>
        <dbReference type="Pfam" id="PF12969"/>
    </source>
</evidence>
<dbReference type="InterPro" id="IPR024618">
    <property type="entry name" value="DUF3857"/>
</dbReference>
<dbReference type="Gene3D" id="2.60.120.1130">
    <property type="match status" value="1"/>
</dbReference>